<dbReference type="Gene3D" id="3.40.50.300">
    <property type="entry name" value="P-loop containing nucleotide triphosphate hydrolases"/>
    <property type="match status" value="1"/>
</dbReference>
<dbReference type="Proteomes" id="UP000663833">
    <property type="component" value="Unassembled WGS sequence"/>
</dbReference>
<dbReference type="InterPro" id="IPR027417">
    <property type="entry name" value="P-loop_NTPase"/>
</dbReference>
<evidence type="ECO:0008006" key="3">
    <source>
        <dbReference type="Google" id="ProtNLM"/>
    </source>
</evidence>
<dbReference type="AlphaFoldDB" id="A0A818D8K2"/>
<protein>
    <recommendedName>
        <fullName evidence="3">AAA+ ATPase domain-containing protein</fullName>
    </recommendedName>
</protein>
<dbReference type="InterPro" id="IPR031248">
    <property type="entry name" value="RNF213"/>
</dbReference>
<proteinExistence type="predicted"/>
<organism evidence="1 2">
    <name type="scientific">Rotaria socialis</name>
    <dbReference type="NCBI Taxonomy" id="392032"/>
    <lineage>
        <taxon>Eukaryota</taxon>
        <taxon>Metazoa</taxon>
        <taxon>Spiralia</taxon>
        <taxon>Gnathifera</taxon>
        <taxon>Rotifera</taxon>
        <taxon>Eurotatoria</taxon>
        <taxon>Bdelloidea</taxon>
        <taxon>Philodinida</taxon>
        <taxon>Philodinidae</taxon>
        <taxon>Rotaria</taxon>
    </lineage>
</organism>
<dbReference type="SUPFAM" id="SSF52540">
    <property type="entry name" value="P-loop containing nucleoside triphosphate hydrolases"/>
    <property type="match status" value="1"/>
</dbReference>
<reference evidence="1" key="1">
    <citation type="submission" date="2021-02" db="EMBL/GenBank/DDBJ databases">
        <authorList>
            <person name="Nowell W R."/>
        </authorList>
    </citation>
    <scope>NUCLEOTIDE SEQUENCE</scope>
</reference>
<dbReference type="PANTHER" id="PTHR22605:SF1">
    <property type="entry name" value="RZ-TYPE DOMAIN-CONTAINING PROTEIN"/>
    <property type="match status" value="1"/>
</dbReference>
<dbReference type="GO" id="GO:0004842">
    <property type="term" value="F:ubiquitin-protein transferase activity"/>
    <property type="evidence" value="ECO:0007669"/>
    <property type="project" value="InterPro"/>
</dbReference>
<evidence type="ECO:0000313" key="1">
    <source>
        <dbReference type="EMBL" id="CAF3438000.1"/>
    </source>
</evidence>
<dbReference type="GO" id="GO:0016887">
    <property type="term" value="F:ATP hydrolysis activity"/>
    <property type="evidence" value="ECO:0007669"/>
    <property type="project" value="InterPro"/>
</dbReference>
<dbReference type="EMBL" id="CAJNYD010002669">
    <property type="protein sequence ID" value="CAF3438000.1"/>
    <property type="molecule type" value="Genomic_DNA"/>
</dbReference>
<accession>A0A818D8K2</accession>
<dbReference type="PANTHER" id="PTHR22605">
    <property type="entry name" value="RZ-TYPE DOMAIN-CONTAINING PROTEIN"/>
    <property type="match status" value="1"/>
</dbReference>
<gene>
    <name evidence="1" type="ORF">LUA448_LOCUS20923</name>
</gene>
<sequence length="1136" mass="131147">MESIAILKEATEILKQFKQILQHTCEQGRRIPIENILRLFPDINQAQNDLKTLAPLLIKDILPLLHSITSFWKDRIRIRSICTGIMNLSSKISVDIDLNFLRKVLSIDAPTPSRICSSLYKYYLKEFEWKCSANVLTLFSFYGSSQDLFEFLDSLTDDDVYNLQKAVNDWDGTLVNTKAIFDFSTVKNFLERAYASITETQKQLNLTSLSFEHIIACFEDILTNKEFNDLAKCLQSSALSLASIKRIHLELTDKEQPKRRQIADILQSSNIGFVRIGHHEVAFDIYIVLQNHQEQQQKQTTVNEEQKIQNITFADISELRDRARLLECSSNTQKSDKNQHDVDKLRHFIEFVSVVETTLETLTNLYRTGYPLVSQFLITEKKFSCVNGNYDQLTQNNTTLANLLHSWEKKLLSLYEIYNDLTYFTGDQFQLIEDYIYKSLSVTDPGYHLLRFIDIDPKSIRKLDKTSEQPEDRLENLGNLLSKSREEVSCQKEILKNEKILLIETTNEGILRAILSLFQKTNTPPHIRHIFYCTTRTNWIQIRAFVYRCFYSKSFHQLIRPELLSQSIQDQFVRLLRSLIKEKPDQYFRIGIITATTMRNQQLINGLRSMRIVDILRDKDLLNRTDFEKLIQDMNKNCILVTSRISGLGKSTFIRKAIDTSNVKYVKFPIYGDFDIDTLAERLCSKYSQLETGAIHLDIGTTANSQQLNEVLYCLLLFRNFRFGQVAVSIPTTTMIYIELDASPDATLNQLPLFQYITPSAVVEKVDWTTLNIEYGGIQAVANYLQTIENKTIITQNINSSNFKKLDAMTCSRLIQAIFLPNKDADYITWTQLSIFVAVFHRLFTGFSSNVYFGAESLPEPKLRMDLAQALIQSSNLFTSLSVENVRKQQRSVTSDEPMKFSDAIVQWDKIQPFTLAFTASNDPLFIYKKPTDVPQALVKYFKLYYNACGQNLVGLSTMFPDYNNLSHSDFFVKSASLSYKYFNKSICPKCFGQYDFKQVECNKCASKDLLIRPKSFGSKDIEIFQRDIATRLQDDYVLTSDNFIKMLLIYLRVQCGIPVLIMGETGCGKTSLIKFLCQKVLDQELEIFRIHAGVTADIIIKKMNAYIKTVQAYTGEEKRLWIFFDEFNTTTKIDN</sequence>
<evidence type="ECO:0000313" key="2">
    <source>
        <dbReference type="Proteomes" id="UP000663833"/>
    </source>
</evidence>
<name>A0A818D8K2_9BILA</name>
<dbReference type="Pfam" id="PF12775">
    <property type="entry name" value="AAA_7"/>
    <property type="match status" value="1"/>
</dbReference>
<comment type="caution">
    <text evidence="1">The sequence shown here is derived from an EMBL/GenBank/DDBJ whole genome shotgun (WGS) entry which is preliminary data.</text>
</comment>